<proteinExistence type="predicted"/>
<sequence length="175" mass="19780">MVNELAIKINEVVWSTNAESDNLESLLYYIEEQTRKQFEYSTISFEASIPQDIPDFVVSSQSRRNCYLIVKEIAHNTLKHSKGNKVKLKIAVQDGCIIFTIKDNGIGFDPSATKINSMGLANVKLRIEKLNGNLVIENYKGTVISISIPLEDNIMPGFKPIANKWKFWNKTAVLN</sequence>
<comment type="caution">
    <text evidence="7">The sequence shown here is derived from an EMBL/GenBank/DDBJ whole genome shotgun (WGS) entry which is preliminary data.</text>
</comment>
<gene>
    <name evidence="7" type="ORF">H7U22_16735</name>
</gene>
<evidence type="ECO:0000256" key="3">
    <source>
        <dbReference type="ARBA" id="ARBA00022679"/>
    </source>
</evidence>
<organism evidence="7 8">
    <name type="scientific">Pedobacter fastidiosus</name>
    <dbReference type="NCBI Taxonomy" id="2765361"/>
    <lineage>
        <taxon>Bacteria</taxon>
        <taxon>Pseudomonadati</taxon>
        <taxon>Bacteroidota</taxon>
        <taxon>Sphingobacteriia</taxon>
        <taxon>Sphingobacteriales</taxon>
        <taxon>Sphingobacteriaceae</taxon>
        <taxon>Pedobacter</taxon>
    </lineage>
</organism>
<evidence type="ECO:0000256" key="1">
    <source>
        <dbReference type="ARBA" id="ARBA00000085"/>
    </source>
</evidence>
<dbReference type="InterPro" id="IPR005467">
    <property type="entry name" value="His_kinase_dom"/>
</dbReference>
<dbReference type="EMBL" id="JACRYL010000016">
    <property type="protein sequence ID" value="MBC6112071.1"/>
    <property type="molecule type" value="Genomic_DNA"/>
</dbReference>
<reference evidence="7 8" key="1">
    <citation type="submission" date="2020-08" db="EMBL/GenBank/DDBJ databases">
        <authorList>
            <person name="Sun Q."/>
            <person name="Inoue M."/>
        </authorList>
    </citation>
    <scope>NUCLEOTIDE SEQUENCE [LARGE SCALE GENOMIC DNA]</scope>
    <source>
        <strain evidence="7 8">CCM 8938</strain>
    </source>
</reference>
<dbReference type="SUPFAM" id="SSF55874">
    <property type="entry name" value="ATPase domain of HSP90 chaperone/DNA topoisomerase II/histidine kinase"/>
    <property type="match status" value="1"/>
</dbReference>
<evidence type="ECO:0000256" key="4">
    <source>
        <dbReference type="ARBA" id="ARBA00022777"/>
    </source>
</evidence>
<dbReference type="Proteomes" id="UP000652755">
    <property type="component" value="Unassembled WGS sequence"/>
</dbReference>
<accession>A0ABR7KVJ2</accession>
<dbReference type="RefSeq" id="WP_187072499.1">
    <property type="nucleotide sequence ID" value="NZ_JACRYL010000016.1"/>
</dbReference>
<keyword evidence="3" id="KW-0808">Transferase</keyword>
<dbReference type="InterPro" id="IPR003594">
    <property type="entry name" value="HATPase_dom"/>
</dbReference>
<feature type="domain" description="Histidine kinase" evidence="6">
    <location>
        <begin position="1"/>
        <end position="152"/>
    </location>
</feature>
<dbReference type="PANTHER" id="PTHR24421:SF10">
    <property type="entry name" value="NITRATE_NITRITE SENSOR PROTEIN NARQ"/>
    <property type="match status" value="1"/>
</dbReference>
<dbReference type="PROSITE" id="PS50109">
    <property type="entry name" value="HIS_KIN"/>
    <property type="match status" value="1"/>
</dbReference>
<name>A0ABR7KVJ2_9SPHI</name>
<dbReference type="InterPro" id="IPR050482">
    <property type="entry name" value="Sensor_HK_TwoCompSys"/>
</dbReference>
<evidence type="ECO:0000313" key="8">
    <source>
        <dbReference type="Proteomes" id="UP000652755"/>
    </source>
</evidence>
<dbReference type="CDD" id="cd16917">
    <property type="entry name" value="HATPase_UhpB-NarQ-NarX-like"/>
    <property type="match status" value="1"/>
</dbReference>
<evidence type="ECO:0000259" key="6">
    <source>
        <dbReference type="PROSITE" id="PS50109"/>
    </source>
</evidence>
<dbReference type="InterPro" id="IPR036890">
    <property type="entry name" value="HATPase_C_sf"/>
</dbReference>
<keyword evidence="4" id="KW-0418">Kinase</keyword>
<dbReference type="EC" id="2.7.13.3" evidence="2"/>
<evidence type="ECO:0000256" key="2">
    <source>
        <dbReference type="ARBA" id="ARBA00012438"/>
    </source>
</evidence>
<protein>
    <recommendedName>
        <fullName evidence="2">histidine kinase</fullName>
        <ecNumber evidence="2">2.7.13.3</ecNumber>
    </recommendedName>
</protein>
<dbReference type="Gene3D" id="3.30.565.10">
    <property type="entry name" value="Histidine kinase-like ATPase, C-terminal domain"/>
    <property type="match status" value="1"/>
</dbReference>
<evidence type="ECO:0000256" key="5">
    <source>
        <dbReference type="ARBA" id="ARBA00023012"/>
    </source>
</evidence>
<dbReference type="PANTHER" id="PTHR24421">
    <property type="entry name" value="NITRATE/NITRITE SENSOR PROTEIN NARX-RELATED"/>
    <property type="match status" value="1"/>
</dbReference>
<comment type="catalytic activity">
    <reaction evidence="1">
        <text>ATP + protein L-histidine = ADP + protein N-phospho-L-histidine.</text>
        <dbReference type="EC" id="2.7.13.3"/>
    </reaction>
</comment>
<dbReference type="SMART" id="SM00387">
    <property type="entry name" value="HATPase_c"/>
    <property type="match status" value="1"/>
</dbReference>
<keyword evidence="8" id="KW-1185">Reference proteome</keyword>
<evidence type="ECO:0000313" key="7">
    <source>
        <dbReference type="EMBL" id="MBC6112071.1"/>
    </source>
</evidence>
<dbReference type="Pfam" id="PF02518">
    <property type="entry name" value="HATPase_c"/>
    <property type="match status" value="1"/>
</dbReference>
<keyword evidence="5" id="KW-0902">Two-component regulatory system</keyword>